<gene>
    <name evidence="3" type="primary">PLEST006186</name>
    <name evidence="3" type="ORF">PLESTB_000903000</name>
</gene>
<proteinExistence type="predicted"/>
<feature type="compositionally biased region" description="Gly residues" evidence="1">
    <location>
        <begin position="373"/>
        <end position="383"/>
    </location>
</feature>
<evidence type="ECO:0000256" key="1">
    <source>
        <dbReference type="SAM" id="MobiDB-lite"/>
    </source>
</evidence>
<protein>
    <submittedName>
        <fullName evidence="3">Uncharacterized protein</fullName>
    </submittedName>
</protein>
<accession>A0A9W6BMF0</accession>
<evidence type="ECO:0000313" key="4">
    <source>
        <dbReference type="Proteomes" id="UP001165080"/>
    </source>
</evidence>
<feature type="transmembrane region" description="Helical" evidence="2">
    <location>
        <begin position="183"/>
        <end position="203"/>
    </location>
</feature>
<feature type="region of interest" description="Disordered" evidence="1">
    <location>
        <begin position="38"/>
        <end position="61"/>
    </location>
</feature>
<feature type="compositionally biased region" description="Low complexity" evidence="1">
    <location>
        <begin position="49"/>
        <end position="58"/>
    </location>
</feature>
<keyword evidence="4" id="KW-1185">Reference proteome</keyword>
<sequence>MNNESMNGVDDRLPTHTITGPMKEPCCHETVDAAGQQPAQACNGDDSACEPASTSASAAPPPGYRLVTVRLQGQSAPAVEDLPVEVLPCHTFADVCALALARLPDAPREYGLQAYLVLGSLEVPLEDPHTPARDALRSFAADSSLRFLVDPAAAGSGAAARIVRVSPLATPQRRRRQLWLRRLARVAIGVAKFVLAVEMAALLRGGLRGALRRLTGRGGSSSGSGDGSGGLGSETEAVMDAVANYVSGRGDISALQRFDPRVIRNALEAMDTEVLEQLDVPDVAGTRTAVSEVLRQIQKDEQDAAAAAAAATAPPVAAEGDAEAGPGPAAAAADGEAPAATAAGGEDEAGEGSAAAPQALPGFGPVPAAATGAGSGGARSRGR</sequence>
<dbReference type="AlphaFoldDB" id="A0A9W6BMF0"/>
<evidence type="ECO:0000313" key="3">
    <source>
        <dbReference type="EMBL" id="GLC54759.1"/>
    </source>
</evidence>
<comment type="caution">
    <text evidence="3">The sequence shown here is derived from an EMBL/GenBank/DDBJ whole genome shotgun (WGS) entry which is preliminary data.</text>
</comment>
<feature type="compositionally biased region" description="Low complexity" evidence="1">
    <location>
        <begin position="305"/>
        <end position="344"/>
    </location>
</feature>
<dbReference type="EMBL" id="BRXU01000011">
    <property type="protein sequence ID" value="GLC54759.1"/>
    <property type="molecule type" value="Genomic_DNA"/>
</dbReference>
<dbReference type="Proteomes" id="UP001165080">
    <property type="component" value="Unassembled WGS sequence"/>
</dbReference>
<keyword evidence="2" id="KW-0472">Membrane</keyword>
<name>A0A9W6BMF0_9CHLO</name>
<keyword evidence="2" id="KW-1133">Transmembrane helix</keyword>
<dbReference type="OrthoDB" id="548726at2759"/>
<organism evidence="3 4">
    <name type="scientific">Pleodorina starrii</name>
    <dbReference type="NCBI Taxonomy" id="330485"/>
    <lineage>
        <taxon>Eukaryota</taxon>
        <taxon>Viridiplantae</taxon>
        <taxon>Chlorophyta</taxon>
        <taxon>core chlorophytes</taxon>
        <taxon>Chlorophyceae</taxon>
        <taxon>CS clade</taxon>
        <taxon>Chlamydomonadales</taxon>
        <taxon>Volvocaceae</taxon>
        <taxon>Pleodorina</taxon>
    </lineage>
</organism>
<keyword evidence="2" id="KW-0812">Transmembrane</keyword>
<evidence type="ECO:0000256" key="2">
    <source>
        <dbReference type="SAM" id="Phobius"/>
    </source>
</evidence>
<feature type="region of interest" description="Disordered" evidence="1">
    <location>
        <begin position="305"/>
        <end position="383"/>
    </location>
</feature>
<reference evidence="3 4" key="1">
    <citation type="journal article" date="2023" name="Commun. Biol.">
        <title>Reorganization of the ancestral sex-determining regions during the evolution of trioecy in Pleodorina starrii.</title>
        <authorList>
            <person name="Takahashi K."/>
            <person name="Suzuki S."/>
            <person name="Kawai-Toyooka H."/>
            <person name="Yamamoto K."/>
            <person name="Hamaji T."/>
            <person name="Ootsuki R."/>
            <person name="Yamaguchi H."/>
            <person name="Kawachi M."/>
            <person name="Higashiyama T."/>
            <person name="Nozaki H."/>
        </authorList>
    </citation>
    <scope>NUCLEOTIDE SEQUENCE [LARGE SCALE GENOMIC DNA]</scope>
    <source>
        <strain evidence="3 4">NIES-4479</strain>
    </source>
</reference>